<dbReference type="AlphaFoldDB" id="A0A6V8N324"/>
<accession>A0A6V8N324</accession>
<dbReference type="PROSITE" id="PS51257">
    <property type="entry name" value="PROKAR_LIPOPROTEIN"/>
    <property type="match status" value="1"/>
</dbReference>
<sequence length="218" mass="24146">MKGLLGRVGLAALLLASLGSAGCVAQRDVAGAVLDPEFRWNRSGFSVLAPEGSTWNRVAGNNPGGIAFVRGEGLYYAEVAPRNAVYVKGENAFAVAIHLKPAITARTDQERATQALQQNLERYLAKLHQKATRTRYDRDLGLDCLKYQAVSTEKRLSTEKGELHLGGIYGYLCVHPEADDFGVIMQCNNFGTVWTDIEEKKSHWRFFSSLRFLPRGER</sequence>
<keyword evidence="3" id="KW-1185">Reference proteome</keyword>
<dbReference type="RefSeq" id="WP_183359464.1">
    <property type="nucleotide sequence ID" value="NZ_BLXZ01000001.1"/>
</dbReference>
<comment type="caution">
    <text evidence="2">The sequence shown here is derived from an EMBL/GenBank/DDBJ whole genome shotgun (WGS) entry which is preliminary data.</text>
</comment>
<reference evidence="3" key="1">
    <citation type="submission" date="2020-06" db="EMBL/GenBank/DDBJ databases">
        <title>Draft genomic sequecing of Geomonas sp. Red745.</title>
        <authorList>
            <person name="Itoh H."/>
            <person name="Xu Z.X."/>
            <person name="Ushijima N."/>
            <person name="Masuda Y."/>
            <person name="Shiratori Y."/>
            <person name="Senoo K."/>
        </authorList>
    </citation>
    <scope>NUCLEOTIDE SEQUENCE [LARGE SCALE GENOMIC DNA]</scope>
    <source>
        <strain evidence="3">Red745</strain>
    </source>
</reference>
<feature type="signal peptide" evidence="1">
    <location>
        <begin position="1"/>
        <end position="25"/>
    </location>
</feature>
<feature type="chain" id="PRO_5028393243" description="Lipoprotein" evidence="1">
    <location>
        <begin position="26"/>
        <end position="218"/>
    </location>
</feature>
<gene>
    <name evidence="2" type="ORF">GMLC_05170</name>
</gene>
<name>A0A6V8N324_9BACT</name>
<evidence type="ECO:0000313" key="3">
    <source>
        <dbReference type="Proteomes" id="UP000587586"/>
    </source>
</evidence>
<protein>
    <recommendedName>
        <fullName evidence="4">Lipoprotein</fullName>
    </recommendedName>
</protein>
<keyword evidence="1" id="KW-0732">Signal</keyword>
<dbReference type="EMBL" id="BLXZ01000001">
    <property type="protein sequence ID" value="GFO66938.1"/>
    <property type="molecule type" value="Genomic_DNA"/>
</dbReference>
<dbReference type="Proteomes" id="UP000587586">
    <property type="component" value="Unassembled WGS sequence"/>
</dbReference>
<evidence type="ECO:0000256" key="1">
    <source>
        <dbReference type="SAM" id="SignalP"/>
    </source>
</evidence>
<evidence type="ECO:0008006" key="4">
    <source>
        <dbReference type="Google" id="ProtNLM"/>
    </source>
</evidence>
<evidence type="ECO:0000313" key="2">
    <source>
        <dbReference type="EMBL" id="GFO66938.1"/>
    </source>
</evidence>
<organism evidence="2 3">
    <name type="scientific">Geomonas limicola</name>
    <dbReference type="NCBI Taxonomy" id="2740186"/>
    <lineage>
        <taxon>Bacteria</taxon>
        <taxon>Pseudomonadati</taxon>
        <taxon>Thermodesulfobacteriota</taxon>
        <taxon>Desulfuromonadia</taxon>
        <taxon>Geobacterales</taxon>
        <taxon>Geobacteraceae</taxon>
        <taxon>Geomonas</taxon>
    </lineage>
</organism>
<proteinExistence type="predicted"/>